<dbReference type="InterPro" id="IPR036890">
    <property type="entry name" value="HATPase_C_sf"/>
</dbReference>
<evidence type="ECO:0000256" key="9">
    <source>
        <dbReference type="ARBA" id="ARBA00022840"/>
    </source>
</evidence>
<dbReference type="EC" id="2.7.13.3" evidence="3"/>
<evidence type="ECO:0000256" key="11">
    <source>
        <dbReference type="ARBA" id="ARBA00023136"/>
    </source>
</evidence>
<evidence type="ECO:0000256" key="4">
    <source>
        <dbReference type="ARBA" id="ARBA00022475"/>
    </source>
</evidence>
<dbReference type="Gene3D" id="1.10.287.130">
    <property type="match status" value="1"/>
</dbReference>
<keyword evidence="9" id="KW-0067">ATP-binding</keyword>
<name>A0A0F3GYI1_9BACT</name>
<dbReference type="PANTHER" id="PTHR43547">
    <property type="entry name" value="TWO-COMPONENT HISTIDINE KINASE"/>
    <property type="match status" value="1"/>
</dbReference>
<accession>A0A0F3GYI1</accession>
<evidence type="ECO:0000259" key="12">
    <source>
        <dbReference type="PROSITE" id="PS50109"/>
    </source>
</evidence>
<dbReference type="GO" id="GO:0005886">
    <property type="term" value="C:plasma membrane"/>
    <property type="evidence" value="ECO:0007669"/>
    <property type="project" value="UniProtKB-SubCell"/>
</dbReference>
<evidence type="ECO:0000256" key="7">
    <source>
        <dbReference type="ARBA" id="ARBA00022741"/>
    </source>
</evidence>
<keyword evidence="11" id="KW-0472">Membrane</keyword>
<gene>
    <name evidence="13" type="ORF">MBAV_000837</name>
</gene>
<keyword evidence="6" id="KW-0808">Transferase</keyword>
<keyword evidence="14" id="KW-1185">Reference proteome</keyword>
<dbReference type="GO" id="GO:0005524">
    <property type="term" value="F:ATP binding"/>
    <property type="evidence" value="ECO:0007669"/>
    <property type="project" value="UniProtKB-KW"/>
</dbReference>
<dbReference type="SMART" id="SM00387">
    <property type="entry name" value="HATPase_c"/>
    <property type="match status" value="1"/>
</dbReference>
<evidence type="ECO:0000313" key="13">
    <source>
        <dbReference type="EMBL" id="KJU86966.1"/>
    </source>
</evidence>
<evidence type="ECO:0000256" key="5">
    <source>
        <dbReference type="ARBA" id="ARBA00022553"/>
    </source>
</evidence>
<dbReference type="PANTHER" id="PTHR43547:SF2">
    <property type="entry name" value="HYBRID SIGNAL TRANSDUCTION HISTIDINE KINASE C"/>
    <property type="match status" value="1"/>
</dbReference>
<dbReference type="InterPro" id="IPR003594">
    <property type="entry name" value="HATPase_dom"/>
</dbReference>
<evidence type="ECO:0000256" key="8">
    <source>
        <dbReference type="ARBA" id="ARBA00022777"/>
    </source>
</evidence>
<keyword evidence="5" id="KW-0597">Phosphoprotein</keyword>
<dbReference type="PRINTS" id="PR00344">
    <property type="entry name" value="BCTRLSENSOR"/>
</dbReference>
<reference evidence="13 14" key="1">
    <citation type="submission" date="2015-02" db="EMBL/GenBank/DDBJ databases">
        <title>Single-cell genomics of uncultivated deep-branching MTB reveals a conserved set of magnetosome genes.</title>
        <authorList>
            <person name="Kolinko S."/>
            <person name="Richter M."/>
            <person name="Glockner F.O."/>
            <person name="Brachmann A."/>
            <person name="Schuler D."/>
        </authorList>
    </citation>
    <scope>NUCLEOTIDE SEQUENCE [LARGE SCALE GENOMIC DNA]</scope>
    <source>
        <strain evidence="13">TM-1</strain>
    </source>
</reference>
<comment type="catalytic activity">
    <reaction evidence="1">
        <text>ATP + protein L-histidine = ADP + protein N-phospho-L-histidine.</text>
        <dbReference type="EC" id="2.7.13.3"/>
    </reaction>
</comment>
<evidence type="ECO:0000256" key="1">
    <source>
        <dbReference type="ARBA" id="ARBA00000085"/>
    </source>
</evidence>
<comment type="caution">
    <text evidence="13">The sequence shown here is derived from an EMBL/GenBank/DDBJ whole genome shotgun (WGS) entry which is preliminary data.</text>
</comment>
<evidence type="ECO:0000256" key="10">
    <source>
        <dbReference type="ARBA" id="ARBA00023012"/>
    </source>
</evidence>
<proteinExistence type="predicted"/>
<sequence length="303" mass="33748">MKRLTDAELVEELKKRFQEQDKALYDLRIMTKKLESMNKKLQESESSKSNFLSNIKNEINNPLASILGLSEQLIKSALKEKLNIDDISTMARLIHEEAFGLDFQLKNIFVAGELEAGETIIGVSIVDCFSVISTTIGLFKHTAEGKDITLNFIHDCIEEEDSEPFFKTDAEKLQIIVANLVSNAIEFSPENSDVDIKVWRESRELRITVKDRGVGIAEEDKAIIFDRFRQLEMGSTKTHKGHGLGLSITKAIVEMLNGEITVSSTKGKGSIFSVSIPESDADVNSDGFSADGNEFLFDEGGEF</sequence>
<dbReference type="CDD" id="cd00082">
    <property type="entry name" value="HisKA"/>
    <property type="match status" value="1"/>
</dbReference>
<dbReference type="FunFam" id="3.30.565.10:FF:000023">
    <property type="entry name" value="PAS domain-containing sensor histidine kinase"/>
    <property type="match status" value="1"/>
</dbReference>
<evidence type="ECO:0000256" key="3">
    <source>
        <dbReference type="ARBA" id="ARBA00012438"/>
    </source>
</evidence>
<evidence type="ECO:0000256" key="2">
    <source>
        <dbReference type="ARBA" id="ARBA00004236"/>
    </source>
</evidence>
<dbReference type="PROSITE" id="PS50109">
    <property type="entry name" value="HIS_KIN"/>
    <property type="match status" value="1"/>
</dbReference>
<dbReference type="EMBL" id="LACI01000381">
    <property type="protein sequence ID" value="KJU86966.1"/>
    <property type="molecule type" value="Genomic_DNA"/>
</dbReference>
<keyword evidence="10" id="KW-0902">Two-component regulatory system</keyword>
<dbReference type="InterPro" id="IPR005467">
    <property type="entry name" value="His_kinase_dom"/>
</dbReference>
<dbReference type="Pfam" id="PF02518">
    <property type="entry name" value="HATPase_c"/>
    <property type="match status" value="1"/>
</dbReference>
<organism evidence="13 14">
    <name type="scientific">Candidatus Magnetobacterium bavaricum</name>
    <dbReference type="NCBI Taxonomy" id="29290"/>
    <lineage>
        <taxon>Bacteria</taxon>
        <taxon>Pseudomonadati</taxon>
        <taxon>Nitrospirota</taxon>
        <taxon>Thermodesulfovibrionia</taxon>
        <taxon>Thermodesulfovibrionales</taxon>
        <taxon>Candidatus Magnetobacteriaceae</taxon>
        <taxon>Candidatus Magnetobacterium</taxon>
    </lineage>
</organism>
<evidence type="ECO:0000313" key="14">
    <source>
        <dbReference type="Proteomes" id="UP000033423"/>
    </source>
</evidence>
<protein>
    <recommendedName>
        <fullName evidence="3">histidine kinase</fullName>
        <ecNumber evidence="3">2.7.13.3</ecNumber>
    </recommendedName>
</protein>
<keyword evidence="8 13" id="KW-0418">Kinase</keyword>
<dbReference type="SUPFAM" id="SSF47384">
    <property type="entry name" value="Homodimeric domain of signal transducing histidine kinase"/>
    <property type="match status" value="1"/>
</dbReference>
<dbReference type="InterPro" id="IPR003661">
    <property type="entry name" value="HisK_dim/P_dom"/>
</dbReference>
<dbReference type="InterPro" id="IPR036097">
    <property type="entry name" value="HisK_dim/P_sf"/>
</dbReference>
<dbReference type="GO" id="GO:0000155">
    <property type="term" value="F:phosphorelay sensor kinase activity"/>
    <property type="evidence" value="ECO:0007669"/>
    <property type="project" value="InterPro"/>
</dbReference>
<dbReference type="Proteomes" id="UP000033423">
    <property type="component" value="Unassembled WGS sequence"/>
</dbReference>
<dbReference type="InterPro" id="IPR004358">
    <property type="entry name" value="Sig_transdc_His_kin-like_C"/>
</dbReference>
<keyword evidence="7" id="KW-0547">Nucleotide-binding</keyword>
<dbReference type="AlphaFoldDB" id="A0A0F3GYI1"/>
<evidence type="ECO:0000256" key="6">
    <source>
        <dbReference type="ARBA" id="ARBA00022679"/>
    </source>
</evidence>
<comment type="subcellular location">
    <subcellularLocation>
        <location evidence="2">Cell membrane</location>
    </subcellularLocation>
</comment>
<keyword evidence="4" id="KW-1003">Cell membrane</keyword>
<feature type="domain" description="Histidine kinase" evidence="12">
    <location>
        <begin position="54"/>
        <end position="280"/>
    </location>
</feature>
<dbReference type="SUPFAM" id="SSF55874">
    <property type="entry name" value="ATPase domain of HSP90 chaperone/DNA topoisomerase II/histidine kinase"/>
    <property type="match status" value="1"/>
</dbReference>
<dbReference type="Gene3D" id="3.30.565.10">
    <property type="entry name" value="Histidine kinase-like ATPase, C-terminal domain"/>
    <property type="match status" value="1"/>
</dbReference>